<keyword evidence="1" id="KW-0863">Zinc-finger</keyword>
<dbReference type="Proteomes" id="UP000619260">
    <property type="component" value="Unassembled WGS sequence"/>
</dbReference>
<name>A0A8J3YW45_9ACTN</name>
<protein>
    <recommendedName>
        <fullName evidence="2">SWIM-type domain-containing protein</fullName>
    </recommendedName>
</protein>
<dbReference type="RefSeq" id="WP_203904205.1">
    <property type="nucleotide sequence ID" value="NZ_BOPF01000039.1"/>
</dbReference>
<dbReference type="PROSITE" id="PS50966">
    <property type="entry name" value="ZF_SWIM"/>
    <property type="match status" value="1"/>
</dbReference>
<evidence type="ECO:0000313" key="4">
    <source>
        <dbReference type="Proteomes" id="UP000619260"/>
    </source>
</evidence>
<evidence type="ECO:0000313" key="3">
    <source>
        <dbReference type="EMBL" id="GIJ50783.1"/>
    </source>
</evidence>
<reference evidence="3" key="1">
    <citation type="submission" date="2021-01" db="EMBL/GenBank/DDBJ databases">
        <title>Whole genome shotgun sequence of Virgisporangium aliadipatigenens NBRC 105644.</title>
        <authorList>
            <person name="Komaki H."/>
            <person name="Tamura T."/>
        </authorList>
    </citation>
    <scope>NUCLEOTIDE SEQUENCE</scope>
    <source>
        <strain evidence="3">NBRC 105644</strain>
    </source>
</reference>
<sequence>MAEVEVPRWSPEQVLALAPDASAGRAAQSLAGDSGWSDEGWDEADAVWGRCRGRGTYQIVVDLSGPAFRCTCPSRKVPCKHAVGLLLRWSDARVKPDLPPQWADAWMAARAARAARRSTAAPRTVNPKTVAKRAEQVEAGLAELDRWLTDQVRAGVAGLATAGYEPFDLQAARLVDAKAPGAAAMVRRLAAAAVSGVPERLVTELGLLRLLVRGFLRRAELPAELAATVAARVGIQVRTEDVLATAPVADTWAVLGVRDEIDEQLSTRRAWLRGNATGRPALVMSFAGPGQPLVGDFVPGTAFPGELCFYPGAAPLRALVKTRGEQTGGKPEGVGIQQALDEWATALAGDPWTDRWPVLLDGVVPTRTHLIDAAGDALPLLGEPWDLVAAAGGRPCRVFGEYGLSGVRVLTAWVEGRVVVL</sequence>
<dbReference type="EMBL" id="BOPF01000039">
    <property type="protein sequence ID" value="GIJ50783.1"/>
    <property type="molecule type" value="Genomic_DNA"/>
</dbReference>
<keyword evidence="1" id="KW-0862">Zinc</keyword>
<evidence type="ECO:0000259" key="2">
    <source>
        <dbReference type="PROSITE" id="PS50966"/>
    </source>
</evidence>
<comment type="caution">
    <text evidence="3">The sequence shown here is derived from an EMBL/GenBank/DDBJ whole genome shotgun (WGS) entry which is preliminary data.</text>
</comment>
<keyword evidence="1" id="KW-0479">Metal-binding</keyword>
<dbReference type="AlphaFoldDB" id="A0A8J3YW45"/>
<dbReference type="GO" id="GO:0008270">
    <property type="term" value="F:zinc ion binding"/>
    <property type="evidence" value="ECO:0007669"/>
    <property type="project" value="UniProtKB-KW"/>
</dbReference>
<accession>A0A8J3YW45</accession>
<feature type="domain" description="SWIM-type" evidence="2">
    <location>
        <begin position="57"/>
        <end position="90"/>
    </location>
</feature>
<keyword evidence="4" id="KW-1185">Reference proteome</keyword>
<organism evidence="3 4">
    <name type="scientific">Virgisporangium aliadipatigenens</name>
    <dbReference type="NCBI Taxonomy" id="741659"/>
    <lineage>
        <taxon>Bacteria</taxon>
        <taxon>Bacillati</taxon>
        <taxon>Actinomycetota</taxon>
        <taxon>Actinomycetes</taxon>
        <taxon>Micromonosporales</taxon>
        <taxon>Micromonosporaceae</taxon>
        <taxon>Virgisporangium</taxon>
    </lineage>
</organism>
<proteinExistence type="predicted"/>
<gene>
    <name evidence="3" type="ORF">Val02_76690</name>
</gene>
<dbReference type="Pfam" id="PF04434">
    <property type="entry name" value="SWIM"/>
    <property type="match status" value="1"/>
</dbReference>
<evidence type="ECO:0000256" key="1">
    <source>
        <dbReference type="PROSITE-ProRule" id="PRU00325"/>
    </source>
</evidence>
<dbReference type="InterPro" id="IPR007527">
    <property type="entry name" value="Znf_SWIM"/>
</dbReference>